<dbReference type="OrthoDB" id="9805475at2"/>
<comment type="function">
    <text evidence="7">Catalyzes the initial step of the lipid cycle reactions in the biosynthesis of the cell wall peptidoglycan: transfers peptidoglycan precursor phospho-MurNAc-pentapeptide from UDP-MurNAc-pentapeptide onto the lipid carrier undecaprenyl phosphate, yielding undecaprenyl-pyrophosphoryl-MurNAc-pentapeptide, known as lipid I.</text>
</comment>
<dbReference type="Proteomes" id="UP000196365">
    <property type="component" value="Unassembled WGS sequence"/>
</dbReference>
<keyword evidence="6 7" id="KW-0472">Membrane</keyword>
<evidence type="ECO:0000313" key="11">
    <source>
        <dbReference type="Proteomes" id="UP000196365"/>
    </source>
</evidence>
<dbReference type="Pfam" id="PF00953">
    <property type="entry name" value="Glycos_transf_4"/>
    <property type="match status" value="1"/>
</dbReference>
<keyword evidence="7" id="KW-0132">Cell division</keyword>
<keyword evidence="7" id="KW-0573">Peptidoglycan synthesis</keyword>
<dbReference type="GO" id="GO:0051301">
    <property type="term" value="P:cell division"/>
    <property type="evidence" value="ECO:0007669"/>
    <property type="project" value="UniProtKB-KW"/>
</dbReference>
<dbReference type="InterPro" id="IPR000715">
    <property type="entry name" value="Glycosyl_transferase_4"/>
</dbReference>
<feature type="transmembrane region" description="Helical" evidence="7">
    <location>
        <begin position="222"/>
        <end position="241"/>
    </location>
</feature>
<dbReference type="InterPro" id="IPR003524">
    <property type="entry name" value="PNAcMuramoyl-5peptid_Trfase"/>
</dbReference>
<dbReference type="AlphaFoldDB" id="A0A1T4JTB4"/>
<evidence type="ECO:0000256" key="7">
    <source>
        <dbReference type="HAMAP-Rule" id="MF_00038"/>
    </source>
</evidence>
<keyword evidence="7" id="KW-1003">Cell membrane</keyword>
<comment type="pathway">
    <text evidence="7">Cell wall biogenesis; peptidoglycan biosynthesis.</text>
</comment>
<evidence type="ECO:0000256" key="5">
    <source>
        <dbReference type="ARBA" id="ARBA00022989"/>
    </source>
</evidence>
<comment type="cofactor">
    <cofactor evidence="7 9">
        <name>Mg(2+)</name>
        <dbReference type="ChEBI" id="CHEBI:18420"/>
    </cofactor>
</comment>
<dbReference type="Pfam" id="PF10555">
    <property type="entry name" value="MraY_sig1"/>
    <property type="match status" value="1"/>
</dbReference>
<evidence type="ECO:0000313" key="10">
    <source>
        <dbReference type="EMBL" id="SJZ33381.1"/>
    </source>
</evidence>
<comment type="similarity">
    <text evidence="2 7">Belongs to the glycosyltransferase 4 family. MraY subfamily.</text>
</comment>
<dbReference type="GO" id="GO:0008963">
    <property type="term" value="F:phospho-N-acetylmuramoyl-pentapeptide-transferase activity"/>
    <property type="evidence" value="ECO:0007669"/>
    <property type="project" value="UniProtKB-UniRule"/>
</dbReference>
<feature type="binding site" evidence="9">
    <location>
        <position position="226"/>
    </location>
    <ligand>
        <name>Mg(2+)</name>
        <dbReference type="ChEBI" id="CHEBI:18420"/>
    </ligand>
</feature>
<dbReference type="EC" id="2.7.8.13" evidence="7 8"/>
<evidence type="ECO:0000256" key="6">
    <source>
        <dbReference type="ARBA" id="ARBA00023136"/>
    </source>
</evidence>
<comment type="subcellular location">
    <subcellularLocation>
        <location evidence="7">Cell membrane</location>
        <topology evidence="7">Multi-pass membrane protein</topology>
    </subcellularLocation>
    <subcellularLocation>
        <location evidence="1">Membrane</location>
        <topology evidence="1">Multi-pass membrane protein</topology>
    </subcellularLocation>
</comment>
<keyword evidence="3 7" id="KW-0808">Transferase</keyword>
<comment type="catalytic activity">
    <reaction evidence="7">
        <text>UDP-N-acetyl-alpha-D-muramoyl-L-alanyl-gamma-D-glutamyl-meso-2,6-diaminopimeloyl-D-alanyl-D-alanine + di-trans,octa-cis-undecaprenyl phosphate = di-trans,octa-cis-undecaprenyl diphospho-N-acetyl-alpha-D-muramoyl-L-alanyl-D-glutamyl-meso-2,6-diaminopimeloyl-D-alanyl-D-alanine + UMP</text>
        <dbReference type="Rhea" id="RHEA:28386"/>
        <dbReference type="ChEBI" id="CHEBI:57865"/>
        <dbReference type="ChEBI" id="CHEBI:60392"/>
        <dbReference type="ChEBI" id="CHEBI:61386"/>
        <dbReference type="ChEBI" id="CHEBI:61387"/>
        <dbReference type="EC" id="2.7.8.13"/>
    </reaction>
</comment>
<dbReference type="CDD" id="cd06852">
    <property type="entry name" value="GT_MraY"/>
    <property type="match status" value="1"/>
</dbReference>
<evidence type="ECO:0000256" key="9">
    <source>
        <dbReference type="PIRSR" id="PIRSR600715-1"/>
    </source>
</evidence>
<dbReference type="InterPro" id="IPR018480">
    <property type="entry name" value="PNAcMuramoyl-5peptid_Trfase_CS"/>
</dbReference>
<protein>
    <recommendedName>
        <fullName evidence="7 8">Phospho-N-acetylmuramoyl-pentapeptide-transferase</fullName>
        <ecNumber evidence="7 8">2.7.8.13</ecNumber>
    </recommendedName>
    <alternativeName>
        <fullName evidence="7">UDP-MurNAc-pentapeptide phosphotransferase</fullName>
    </alternativeName>
</protein>
<feature type="transmembrane region" description="Helical" evidence="7">
    <location>
        <begin position="76"/>
        <end position="99"/>
    </location>
</feature>
<dbReference type="GO" id="GO:0005886">
    <property type="term" value="C:plasma membrane"/>
    <property type="evidence" value="ECO:0007669"/>
    <property type="project" value="UniProtKB-SubCell"/>
</dbReference>
<keyword evidence="5 7" id="KW-1133">Transmembrane helix</keyword>
<gene>
    <name evidence="7" type="primary">mraY</name>
    <name evidence="10" type="ORF">SAMN02745973_00076</name>
</gene>
<dbReference type="PANTHER" id="PTHR22926:SF5">
    <property type="entry name" value="PHOSPHO-N-ACETYLMURAMOYL-PENTAPEPTIDE-TRANSFERASE HOMOLOG"/>
    <property type="match status" value="1"/>
</dbReference>
<feature type="transmembrane region" description="Helical" evidence="7">
    <location>
        <begin position="247"/>
        <end position="270"/>
    </location>
</feature>
<dbReference type="RefSeq" id="WP_087677534.1">
    <property type="nucleotide sequence ID" value="NZ_FUWV01000001.1"/>
</dbReference>
<dbReference type="EMBL" id="FUWV01000001">
    <property type="protein sequence ID" value="SJZ33381.1"/>
    <property type="molecule type" value="Genomic_DNA"/>
</dbReference>
<accession>A0A1T4JTB4</accession>
<keyword evidence="7" id="KW-0131">Cell cycle</keyword>
<keyword evidence="7" id="KW-0961">Cell wall biogenesis/degradation</keyword>
<dbReference type="GO" id="GO:0008360">
    <property type="term" value="P:regulation of cell shape"/>
    <property type="evidence" value="ECO:0007669"/>
    <property type="project" value="UniProtKB-KW"/>
</dbReference>
<feature type="transmembrane region" description="Helical" evidence="7">
    <location>
        <begin position="297"/>
        <end position="318"/>
    </location>
</feature>
<reference evidence="10 11" key="1">
    <citation type="submission" date="2017-02" db="EMBL/GenBank/DDBJ databases">
        <authorList>
            <person name="Peterson S.W."/>
        </authorList>
    </citation>
    <scope>NUCLEOTIDE SEQUENCE [LARGE SCALE GENOMIC DNA]</scope>
    <source>
        <strain evidence="10 11">DSM 15102</strain>
    </source>
</reference>
<feature type="transmembrane region" description="Helical" evidence="7">
    <location>
        <begin position="6"/>
        <end position="26"/>
    </location>
</feature>
<keyword evidence="7 9" id="KW-0460">Magnesium</keyword>
<sequence length="319" mass="34454">MKQLILAIVISFIITIIIGPIIIPILQKLKFGQSIREEGPKSHIKKSGTPTMGGIIIISAVFIASIIFALGNSDLMIAMLVTLGFGIIGLVDDFIKVVLKRNLGLKPYQKLIGQFIIAIIIAIYAANHPYIGTSLLIPFTNEYIDLGMLYIPLTIFAVVGTANSVNLTDGLDGLASGVTLIVSSFFALVSLGLGYYGLSIFAGTIVGACLGFLKFNYYPARVFMGDTGSMALGGAVASLAVLTRMQLFLPIIGGVYVIEAVSVILQVLSFKLTGKRIFKMSPLHHHFELKGWHETKVVIVFWMIALILAIISMLALSIY</sequence>
<proteinExistence type="inferred from homology"/>
<keyword evidence="4 7" id="KW-0812">Transmembrane</keyword>
<dbReference type="HAMAP" id="MF_00038">
    <property type="entry name" value="MraY"/>
    <property type="match status" value="1"/>
</dbReference>
<dbReference type="GO" id="GO:0009252">
    <property type="term" value="P:peptidoglycan biosynthetic process"/>
    <property type="evidence" value="ECO:0007669"/>
    <property type="project" value="UniProtKB-UniRule"/>
</dbReference>
<name>A0A1T4JTB4_9FIRM</name>
<evidence type="ECO:0000256" key="1">
    <source>
        <dbReference type="ARBA" id="ARBA00004141"/>
    </source>
</evidence>
<feature type="binding site" evidence="9">
    <location>
        <position position="166"/>
    </location>
    <ligand>
        <name>Mg(2+)</name>
        <dbReference type="ChEBI" id="CHEBI:18420"/>
    </ligand>
</feature>
<keyword evidence="7 9" id="KW-0479">Metal-binding</keyword>
<keyword evidence="7" id="KW-0133">Cell shape</keyword>
<dbReference type="GO" id="GO:0051992">
    <property type="term" value="F:UDP-N-acetylmuramoyl-L-alanyl-D-glutamyl-meso-2,6-diaminopimelyl-D-alanyl-D-alanine:undecaprenyl-phosphate transferase activity"/>
    <property type="evidence" value="ECO:0007669"/>
    <property type="project" value="RHEA"/>
</dbReference>
<evidence type="ECO:0000256" key="3">
    <source>
        <dbReference type="ARBA" id="ARBA00022679"/>
    </source>
</evidence>
<feature type="transmembrane region" description="Helical" evidence="7">
    <location>
        <begin position="111"/>
        <end position="131"/>
    </location>
</feature>
<dbReference type="GO" id="GO:0071555">
    <property type="term" value="P:cell wall organization"/>
    <property type="evidence" value="ECO:0007669"/>
    <property type="project" value="UniProtKB-KW"/>
</dbReference>
<dbReference type="UniPathway" id="UPA00219"/>
<evidence type="ECO:0000256" key="2">
    <source>
        <dbReference type="ARBA" id="ARBA00005583"/>
    </source>
</evidence>
<dbReference type="PROSITE" id="PS01348">
    <property type="entry name" value="MRAY_2"/>
    <property type="match status" value="1"/>
</dbReference>
<feature type="transmembrane region" description="Helical" evidence="7">
    <location>
        <begin position="47"/>
        <end position="70"/>
    </location>
</feature>
<feature type="transmembrane region" description="Helical" evidence="7">
    <location>
        <begin position="143"/>
        <end position="163"/>
    </location>
</feature>
<dbReference type="NCBIfam" id="TIGR00445">
    <property type="entry name" value="mraY"/>
    <property type="match status" value="1"/>
</dbReference>
<dbReference type="GO" id="GO:0046872">
    <property type="term" value="F:metal ion binding"/>
    <property type="evidence" value="ECO:0007669"/>
    <property type="project" value="UniProtKB-KW"/>
</dbReference>
<dbReference type="PANTHER" id="PTHR22926">
    <property type="entry name" value="PHOSPHO-N-ACETYLMURAMOYL-PENTAPEPTIDE-TRANSFERASE"/>
    <property type="match status" value="1"/>
</dbReference>
<evidence type="ECO:0000256" key="4">
    <source>
        <dbReference type="ARBA" id="ARBA00022692"/>
    </source>
</evidence>
<organism evidence="10 11">
    <name type="scientific">Garciella nitratireducens DSM 15102</name>
    <dbReference type="NCBI Taxonomy" id="1121911"/>
    <lineage>
        <taxon>Bacteria</taxon>
        <taxon>Bacillati</taxon>
        <taxon>Bacillota</taxon>
        <taxon>Clostridia</taxon>
        <taxon>Eubacteriales</taxon>
        <taxon>Eubacteriaceae</taxon>
        <taxon>Garciella</taxon>
    </lineage>
</organism>
<dbReference type="PROSITE" id="PS01347">
    <property type="entry name" value="MRAY_1"/>
    <property type="match status" value="1"/>
</dbReference>
<keyword evidence="11" id="KW-1185">Reference proteome</keyword>
<evidence type="ECO:0000256" key="8">
    <source>
        <dbReference type="NCBIfam" id="TIGR00445"/>
    </source>
</evidence>